<keyword evidence="2" id="KW-0256">Endoplasmic reticulum</keyword>
<dbReference type="SUPFAM" id="SSF55961">
    <property type="entry name" value="Bet v1-like"/>
    <property type="match status" value="1"/>
</dbReference>
<dbReference type="AlphaFoldDB" id="A0A371E9L2"/>
<dbReference type="InterPro" id="IPR023393">
    <property type="entry name" value="START-like_dom_sf"/>
</dbReference>
<dbReference type="SUPFAM" id="SSF50729">
    <property type="entry name" value="PH domain-like"/>
    <property type="match status" value="1"/>
</dbReference>
<evidence type="ECO:0000259" key="4">
    <source>
        <dbReference type="PROSITE" id="PS50848"/>
    </source>
</evidence>
<feature type="domain" description="PH" evidence="3">
    <location>
        <begin position="7"/>
        <end position="115"/>
    </location>
</feature>
<dbReference type="EMBL" id="QJKJ01015330">
    <property type="protein sequence ID" value="RDX62703.1"/>
    <property type="molecule type" value="Genomic_DNA"/>
</dbReference>
<dbReference type="InterPro" id="IPR001849">
    <property type="entry name" value="PH_domain"/>
</dbReference>
<dbReference type="CDD" id="cd00177">
    <property type="entry name" value="START"/>
    <property type="match status" value="1"/>
</dbReference>
<dbReference type="GO" id="GO:0005783">
    <property type="term" value="C:endoplasmic reticulum"/>
    <property type="evidence" value="ECO:0007669"/>
    <property type="project" value="UniProtKB-SubCell"/>
</dbReference>
<sequence>MPVPHTEAAMEGWLYYFTTNKLGLRCSRKRYFVLKQSFLRSFKDKPDSQMKEPNRSAIIDSSIRVIDNGRESINKKVLFIFTLSNASNQRDKLKLGASSPEEAAEWISSLKDATFKNGCFFKIEANVIIYFQENSNSEKNLVISSKKKHSSLRMGGSKKGTNWKHSVEGNFRSSIYTEAMTSNVTVPSAWKIFSCHNVTSSDISKFIACVGLRMFKEAKDWDSYGSHWGNHPVMMAVGVVDGTSEAIFHTLTSLGPSRSEWDFCTYQASVVDRIDGYTDIIHVKLYNDWLPWGMKPRDFLLRRYWRREDDGTYGGGFLVTPVNKGRQSLVKHMLAIDWKFWKLYLRPSSTRSLTIRMLERVAALRELFRTKARNYSCESIEMAIDTVLPDIKSEITKETRKVVKLVLEEEVNGETSRRASLMGLSDSDEFFDASEPMDCDEFENDQWHSASLSEQHLQMAYHPNISSAAVQKEYMDLQEICRENRVSCSYGATLQKDSACNLPCSWDEPDPSLFMIRGQTYLKDHKKVKAQGTLMQMVGADWLQSDTRQDDLCTRPGSIVQQYAKNGGPEFFFVVNFQMPGTSLYSIVLYYMMRTPLEDNPLLHSFVDGDDAYRNSRFKLIPSISKGPWIVKRSVGYKACLLGQALDIHYNRGKNYLEVTL</sequence>
<dbReference type="Proteomes" id="UP000257109">
    <property type="component" value="Unassembled WGS sequence"/>
</dbReference>
<dbReference type="OrthoDB" id="9970435at2759"/>
<dbReference type="Pfam" id="PF01852">
    <property type="entry name" value="START"/>
    <property type="match status" value="1"/>
</dbReference>
<dbReference type="SMART" id="SM00233">
    <property type="entry name" value="PH"/>
    <property type="match status" value="1"/>
</dbReference>
<comment type="subcellular location">
    <subcellularLocation>
        <location evidence="1">Endoplasmic reticulum</location>
    </subcellularLocation>
</comment>
<accession>A0A371E9L2</accession>
<gene>
    <name evidence="5" type="primary">EDR2</name>
    <name evidence="5" type="ORF">CR513_58933</name>
</gene>
<evidence type="ECO:0000313" key="5">
    <source>
        <dbReference type="EMBL" id="RDX62703.1"/>
    </source>
</evidence>
<dbReference type="GO" id="GO:0008289">
    <property type="term" value="F:lipid binding"/>
    <property type="evidence" value="ECO:0007669"/>
    <property type="project" value="InterPro"/>
</dbReference>
<evidence type="ECO:0000313" key="6">
    <source>
        <dbReference type="Proteomes" id="UP000257109"/>
    </source>
</evidence>
<protein>
    <submittedName>
        <fullName evidence="5">Protein ENHANCED DISEASE RESISTANCE 2</fullName>
    </submittedName>
</protein>
<dbReference type="PROSITE" id="PS50003">
    <property type="entry name" value="PH_DOMAIN"/>
    <property type="match status" value="1"/>
</dbReference>
<organism evidence="5 6">
    <name type="scientific">Mucuna pruriens</name>
    <name type="common">Velvet bean</name>
    <name type="synonym">Dolichos pruriens</name>
    <dbReference type="NCBI Taxonomy" id="157652"/>
    <lineage>
        <taxon>Eukaryota</taxon>
        <taxon>Viridiplantae</taxon>
        <taxon>Streptophyta</taxon>
        <taxon>Embryophyta</taxon>
        <taxon>Tracheophyta</taxon>
        <taxon>Spermatophyta</taxon>
        <taxon>Magnoliopsida</taxon>
        <taxon>eudicotyledons</taxon>
        <taxon>Gunneridae</taxon>
        <taxon>Pentapetalae</taxon>
        <taxon>rosids</taxon>
        <taxon>fabids</taxon>
        <taxon>Fabales</taxon>
        <taxon>Fabaceae</taxon>
        <taxon>Papilionoideae</taxon>
        <taxon>50 kb inversion clade</taxon>
        <taxon>NPAAA clade</taxon>
        <taxon>indigoferoid/millettioid clade</taxon>
        <taxon>Phaseoleae</taxon>
        <taxon>Mucuna</taxon>
    </lineage>
</organism>
<dbReference type="Gene3D" id="3.30.530.20">
    <property type="match status" value="1"/>
</dbReference>
<keyword evidence="6" id="KW-1185">Reference proteome</keyword>
<evidence type="ECO:0000256" key="2">
    <source>
        <dbReference type="ARBA" id="ARBA00022824"/>
    </source>
</evidence>
<reference evidence="5" key="1">
    <citation type="submission" date="2018-05" db="EMBL/GenBank/DDBJ databases">
        <title>Draft genome of Mucuna pruriens seed.</title>
        <authorList>
            <person name="Nnadi N.E."/>
            <person name="Vos R."/>
            <person name="Hasami M.H."/>
            <person name="Devisetty U.K."/>
            <person name="Aguiy J.C."/>
        </authorList>
    </citation>
    <scope>NUCLEOTIDE SEQUENCE [LARGE SCALE GENOMIC DNA]</scope>
    <source>
        <strain evidence="5">JCA_2017</strain>
    </source>
</reference>
<dbReference type="Gene3D" id="2.30.29.30">
    <property type="entry name" value="Pleckstrin-homology domain (PH domain)/Phosphotyrosine-binding domain (PTB)"/>
    <property type="match status" value="1"/>
</dbReference>
<name>A0A371E9L2_MUCPR</name>
<dbReference type="InterPro" id="IPR009769">
    <property type="entry name" value="EDR2_C"/>
</dbReference>
<dbReference type="InterPro" id="IPR002913">
    <property type="entry name" value="START_lipid-bd_dom"/>
</dbReference>
<feature type="non-terminal residue" evidence="5">
    <location>
        <position position="1"/>
    </location>
</feature>
<dbReference type="PANTHER" id="PTHR12136:SF103">
    <property type="entry name" value="PROTEIN ENHANCED DISEASE RESISTANCE 2-LIKE"/>
    <property type="match status" value="1"/>
</dbReference>
<dbReference type="InterPro" id="IPR045096">
    <property type="entry name" value="EDR2-like"/>
</dbReference>
<dbReference type="Pfam" id="PF00169">
    <property type="entry name" value="PH"/>
    <property type="match status" value="1"/>
</dbReference>
<comment type="caution">
    <text evidence="5">The sequence shown here is derived from an EMBL/GenBank/DDBJ whole genome shotgun (WGS) entry which is preliminary data.</text>
</comment>
<dbReference type="PANTHER" id="PTHR12136">
    <property type="entry name" value="ENHANCED DISEASE RESISTANCE-RELATED"/>
    <property type="match status" value="1"/>
</dbReference>
<dbReference type="PROSITE" id="PS50848">
    <property type="entry name" value="START"/>
    <property type="match status" value="1"/>
</dbReference>
<evidence type="ECO:0000259" key="3">
    <source>
        <dbReference type="PROSITE" id="PS50003"/>
    </source>
</evidence>
<dbReference type="CDD" id="cd00821">
    <property type="entry name" value="PH"/>
    <property type="match status" value="1"/>
</dbReference>
<dbReference type="Pfam" id="PF07059">
    <property type="entry name" value="EDR2_C"/>
    <property type="match status" value="1"/>
</dbReference>
<evidence type="ECO:0000256" key="1">
    <source>
        <dbReference type="ARBA" id="ARBA00004240"/>
    </source>
</evidence>
<proteinExistence type="predicted"/>
<dbReference type="InterPro" id="IPR011993">
    <property type="entry name" value="PH-like_dom_sf"/>
</dbReference>
<feature type="domain" description="START" evidence="4">
    <location>
        <begin position="190"/>
        <end position="313"/>
    </location>
</feature>